<protein>
    <recommendedName>
        <fullName evidence="5">Methyltransferase domain-containing protein</fullName>
    </recommendedName>
</protein>
<dbReference type="PANTHER" id="PTHR35897">
    <property type="entry name" value="METHYLTRANSFERASE AUSD"/>
    <property type="match status" value="1"/>
</dbReference>
<dbReference type="GO" id="GO:0016740">
    <property type="term" value="F:transferase activity"/>
    <property type="evidence" value="ECO:0007669"/>
    <property type="project" value="UniProtKB-KW"/>
</dbReference>
<name>A0A5N7AZP7_9EURO</name>
<sequence>MSNPDMTTIEKTVLSGFNIGNELDYMLERSYTAASRLNYQFYLWKDALQFNLHPSIPLPQDTSTPLQIADLATGTAIWLLDLLKDPAIARYASFQLYGFDIDLTGAPPPEWLPSPITLRQLDLFDDVPNELLGKYDVVHLRLLVLVVQNSDPLPIIQRVYQMLKPGGYIQWDDLNYPDSEVVKGQAMSDVPTPAHDAFLRFVQSSGRNDWVLDLPYHLMQRHGGFEHAQLRNYTDRLEMRKANADHYILFMEEFSARLKRAQKWDDARGIDLMIRGLAEESRLGVGLSMPRARDKAWKYGEYPCVGQWMFLLPGIAAFPQFTQVLEWARQGGVVLDLGCGLGQNLRLLAAHGAPPERMWALDISPALWHLGYELYRDHDRLPATFVAGNFLQEDDCVGLQQLYGRVDIMIAGQFLHLFSWEGQKKAAKRIVGLSKLGTILVGYQQSRQQAREYIRPWGMMFYHNLESFEQMWQEISYETNTKWTVDATVVGLERWGMPAEDTAWMPPDHQGLNFYLTRVS</sequence>
<organism evidence="6 7">
    <name type="scientific">Aspergillus bertholletiae</name>
    <dbReference type="NCBI Taxonomy" id="1226010"/>
    <lineage>
        <taxon>Eukaryota</taxon>
        <taxon>Fungi</taxon>
        <taxon>Dikarya</taxon>
        <taxon>Ascomycota</taxon>
        <taxon>Pezizomycotina</taxon>
        <taxon>Eurotiomycetes</taxon>
        <taxon>Eurotiomycetidae</taxon>
        <taxon>Eurotiales</taxon>
        <taxon>Aspergillaceae</taxon>
        <taxon>Aspergillus</taxon>
        <taxon>Aspergillus subgen. Circumdati</taxon>
    </lineage>
</organism>
<feature type="domain" description="Methyltransferase" evidence="5">
    <location>
        <begin position="334"/>
        <end position="432"/>
    </location>
</feature>
<evidence type="ECO:0000256" key="1">
    <source>
        <dbReference type="ARBA" id="ARBA00005179"/>
    </source>
</evidence>
<dbReference type="CDD" id="cd02440">
    <property type="entry name" value="AdoMet_MTases"/>
    <property type="match status" value="2"/>
</dbReference>
<evidence type="ECO:0000256" key="2">
    <source>
        <dbReference type="ARBA" id="ARBA00022679"/>
    </source>
</evidence>
<accession>A0A5N7AZP7</accession>
<gene>
    <name evidence="6" type="ORF">BDV26DRAFT_284337</name>
</gene>
<dbReference type="EMBL" id="ML736287">
    <property type="protein sequence ID" value="KAE8374340.1"/>
    <property type="molecule type" value="Genomic_DNA"/>
</dbReference>
<dbReference type="InterPro" id="IPR051654">
    <property type="entry name" value="Meroterpenoid_MTases"/>
</dbReference>
<keyword evidence="7" id="KW-1185">Reference proteome</keyword>
<comment type="similarity">
    <text evidence="4">Belongs to the class I-like SAM-binding methyltransferase superfamily.</text>
</comment>
<dbReference type="InterPro" id="IPR041698">
    <property type="entry name" value="Methyltransf_25"/>
</dbReference>
<comment type="pathway">
    <text evidence="1">Secondary metabolite biosynthesis.</text>
</comment>
<reference evidence="6 7" key="1">
    <citation type="submission" date="2019-04" db="EMBL/GenBank/DDBJ databases">
        <title>Friends and foes A comparative genomics studyof 23 Aspergillus species from section Flavi.</title>
        <authorList>
            <consortium name="DOE Joint Genome Institute"/>
            <person name="Kjaerbolling I."/>
            <person name="Vesth T."/>
            <person name="Frisvad J.C."/>
            <person name="Nybo J.L."/>
            <person name="Theobald S."/>
            <person name="Kildgaard S."/>
            <person name="Isbrandt T."/>
            <person name="Kuo A."/>
            <person name="Sato A."/>
            <person name="Lyhne E.K."/>
            <person name="Kogle M.E."/>
            <person name="Wiebenga A."/>
            <person name="Kun R.S."/>
            <person name="Lubbers R.J."/>
            <person name="Makela M.R."/>
            <person name="Barry K."/>
            <person name="Chovatia M."/>
            <person name="Clum A."/>
            <person name="Daum C."/>
            <person name="Haridas S."/>
            <person name="He G."/>
            <person name="LaButti K."/>
            <person name="Lipzen A."/>
            <person name="Mondo S."/>
            <person name="Riley R."/>
            <person name="Salamov A."/>
            <person name="Simmons B.A."/>
            <person name="Magnuson J.K."/>
            <person name="Henrissat B."/>
            <person name="Mortensen U.H."/>
            <person name="Larsen T.O."/>
            <person name="Devries R.P."/>
            <person name="Grigoriev I.V."/>
            <person name="Machida M."/>
            <person name="Baker S.E."/>
            <person name="Andersen M.R."/>
        </authorList>
    </citation>
    <scope>NUCLEOTIDE SEQUENCE [LARGE SCALE GENOMIC DNA]</scope>
    <source>
        <strain evidence="6 7">IBT 29228</strain>
    </source>
</reference>
<dbReference type="OrthoDB" id="417697at2759"/>
<dbReference type="Gene3D" id="3.40.50.150">
    <property type="entry name" value="Vaccinia Virus protein VP39"/>
    <property type="match status" value="2"/>
</dbReference>
<dbReference type="SUPFAM" id="SSF53335">
    <property type="entry name" value="S-adenosyl-L-methionine-dependent methyltransferases"/>
    <property type="match status" value="2"/>
</dbReference>
<dbReference type="Proteomes" id="UP000326198">
    <property type="component" value="Unassembled WGS sequence"/>
</dbReference>
<keyword evidence="2" id="KW-0808">Transferase</keyword>
<dbReference type="PANTHER" id="PTHR35897:SF1">
    <property type="entry name" value="METHYLTRANSFERASE AUSD"/>
    <property type="match status" value="1"/>
</dbReference>
<dbReference type="AlphaFoldDB" id="A0A5N7AZP7"/>
<dbReference type="Pfam" id="PF13489">
    <property type="entry name" value="Methyltransf_23"/>
    <property type="match status" value="1"/>
</dbReference>
<evidence type="ECO:0000256" key="4">
    <source>
        <dbReference type="ARBA" id="ARBA00038314"/>
    </source>
</evidence>
<keyword evidence="3" id="KW-0949">S-adenosyl-L-methionine</keyword>
<evidence type="ECO:0000256" key="3">
    <source>
        <dbReference type="ARBA" id="ARBA00022691"/>
    </source>
</evidence>
<dbReference type="Pfam" id="PF13649">
    <property type="entry name" value="Methyltransf_25"/>
    <property type="match status" value="1"/>
</dbReference>
<proteinExistence type="inferred from homology"/>
<evidence type="ECO:0000313" key="7">
    <source>
        <dbReference type="Proteomes" id="UP000326198"/>
    </source>
</evidence>
<evidence type="ECO:0000259" key="5">
    <source>
        <dbReference type="Pfam" id="PF13649"/>
    </source>
</evidence>
<evidence type="ECO:0000313" key="6">
    <source>
        <dbReference type="EMBL" id="KAE8374340.1"/>
    </source>
</evidence>
<dbReference type="InterPro" id="IPR029063">
    <property type="entry name" value="SAM-dependent_MTases_sf"/>
</dbReference>